<proteinExistence type="inferred from homology"/>
<evidence type="ECO:0000259" key="3">
    <source>
        <dbReference type="Pfam" id="PF00465"/>
    </source>
</evidence>
<dbReference type="STRING" id="679192.HMPREF9013_1189"/>
<dbReference type="AlphaFoldDB" id="D2MP74"/>
<protein>
    <submittedName>
        <fullName evidence="5">Alcohol dehydrogenase, iron-dependent</fullName>
        <ecNumber evidence="5">1.1.1.1</ecNumber>
    </submittedName>
</protein>
<dbReference type="Pfam" id="PF25137">
    <property type="entry name" value="ADH_Fe_C"/>
    <property type="match status" value="1"/>
</dbReference>
<dbReference type="PANTHER" id="PTHR11496:SF102">
    <property type="entry name" value="ALCOHOL DEHYDROGENASE 4"/>
    <property type="match status" value="1"/>
</dbReference>
<feature type="domain" description="Fe-containing alcohol dehydrogenase-like C-terminal" evidence="4">
    <location>
        <begin position="195"/>
        <end position="356"/>
    </location>
</feature>
<evidence type="ECO:0000256" key="2">
    <source>
        <dbReference type="ARBA" id="ARBA00023002"/>
    </source>
</evidence>
<dbReference type="PANTHER" id="PTHR11496">
    <property type="entry name" value="ALCOHOL DEHYDROGENASE"/>
    <property type="match status" value="1"/>
</dbReference>
<reference evidence="6" key="1">
    <citation type="submission" date="2009-12" db="EMBL/GenBank/DDBJ databases">
        <title>Sequence of Clostridiales genomosp. BVAB3 str. UPII9-5.</title>
        <authorList>
            <person name="Madupu R."/>
            <person name="Durkin A.S."/>
            <person name="Torralba M."/>
            <person name="Methe B."/>
            <person name="Sutton G.G."/>
            <person name="Strausberg R.L."/>
            <person name="Nelson K.E."/>
        </authorList>
    </citation>
    <scope>NUCLEOTIDE SEQUENCE [LARGE SCALE GENOMIC DNA]</scope>
    <source>
        <strain evidence="6">W1219</strain>
    </source>
</reference>
<dbReference type="FunFam" id="3.40.50.1970:FF:000003">
    <property type="entry name" value="Alcohol dehydrogenase, iron-containing"/>
    <property type="match status" value="1"/>
</dbReference>
<dbReference type="EC" id="1.1.1.1" evidence="5"/>
<accession>D2MP74</accession>
<keyword evidence="6" id="KW-1185">Reference proteome</keyword>
<dbReference type="InterPro" id="IPR039697">
    <property type="entry name" value="Alcohol_dehydrogenase_Fe"/>
</dbReference>
<dbReference type="SUPFAM" id="SSF56796">
    <property type="entry name" value="Dehydroquinate synthase-like"/>
    <property type="match status" value="1"/>
</dbReference>
<dbReference type="Gene3D" id="3.40.50.1970">
    <property type="match status" value="1"/>
</dbReference>
<name>D2MP74_9FIRM</name>
<evidence type="ECO:0000256" key="1">
    <source>
        <dbReference type="ARBA" id="ARBA00007358"/>
    </source>
</evidence>
<gene>
    <name evidence="5" type="ORF">HMPREF9013_1189</name>
</gene>
<dbReference type="GO" id="GO:0004022">
    <property type="term" value="F:alcohol dehydrogenase (NAD+) activity"/>
    <property type="evidence" value="ECO:0007669"/>
    <property type="project" value="UniProtKB-EC"/>
</dbReference>
<dbReference type="eggNOG" id="COG1454">
    <property type="taxonomic scope" value="Bacteria"/>
</dbReference>
<keyword evidence="2 5" id="KW-0560">Oxidoreductase</keyword>
<dbReference type="GO" id="GO:0046872">
    <property type="term" value="F:metal ion binding"/>
    <property type="evidence" value="ECO:0007669"/>
    <property type="project" value="InterPro"/>
</dbReference>
<dbReference type="InterPro" id="IPR056798">
    <property type="entry name" value="ADH_Fe_C"/>
</dbReference>
<dbReference type="InterPro" id="IPR001670">
    <property type="entry name" value="ADH_Fe/GldA"/>
</dbReference>
<sequence>MEFINYQPTKIVFGKNKVDSLAQYALEYGQKAFVIGPVLCEAIQPLLARIENILSKKMTFQTFYQVEPNPSIRTVDAVVKMMRDFEPDVVIGVGGGSVLDVAKISSILYGNKQYTWDFLFDTFNDFRKHYEKMTNRLPLFAIPTTSGTGSQCTQACVLTDTDKLKKTIFHQDLYATLAILDPTLTLSLPPAITKATAFDAFSHCVESFLRSENSICNLLAKEGIKKVTKNLPLVLKENRIEYREELMLADTFGGISLSNCGAMLPHPLSEIIGSYTNICHGEALAIVYPPFLHHTLQKYQKKYAALARYLFPTRKFSDEIDAAKCFIEMVDTFMQECELNKHISDYNMDQDTIDHIHMFITNLHLPMESEETIENILKEIWSEKER</sequence>
<dbReference type="RefSeq" id="WP_006627195.1">
    <property type="nucleotide sequence ID" value="NZ_ADFR01000009.1"/>
</dbReference>
<dbReference type="EMBL" id="ADFR01000009">
    <property type="protein sequence ID" value="EFC05486.1"/>
    <property type="molecule type" value="Genomic_DNA"/>
</dbReference>
<dbReference type="OrthoDB" id="9804734at2"/>
<evidence type="ECO:0000259" key="4">
    <source>
        <dbReference type="Pfam" id="PF25137"/>
    </source>
</evidence>
<evidence type="ECO:0000313" key="6">
    <source>
        <dbReference type="Proteomes" id="UP000005017"/>
    </source>
</evidence>
<feature type="domain" description="Alcohol dehydrogenase iron-type/glycerol dehydrogenase GldA" evidence="3">
    <location>
        <begin position="8"/>
        <end position="182"/>
    </location>
</feature>
<dbReference type="Proteomes" id="UP000005017">
    <property type="component" value="Unassembled WGS sequence"/>
</dbReference>
<dbReference type="Pfam" id="PF00465">
    <property type="entry name" value="Fe-ADH"/>
    <property type="match status" value="1"/>
</dbReference>
<dbReference type="Gene3D" id="1.20.1090.10">
    <property type="entry name" value="Dehydroquinate synthase-like - alpha domain"/>
    <property type="match status" value="1"/>
</dbReference>
<comment type="similarity">
    <text evidence="1">Belongs to the iron-containing alcohol dehydrogenase family.</text>
</comment>
<comment type="caution">
    <text evidence="5">The sequence shown here is derived from an EMBL/GenBank/DDBJ whole genome shotgun (WGS) entry which is preliminary data.</text>
</comment>
<evidence type="ECO:0000313" key="5">
    <source>
        <dbReference type="EMBL" id="EFC05486.1"/>
    </source>
</evidence>
<organism evidence="5 6">
    <name type="scientific">Bulleidia extructa W1219</name>
    <dbReference type="NCBI Taxonomy" id="679192"/>
    <lineage>
        <taxon>Bacteria</taxon>
        <taxon>Bacillati</taxon>
        <taxon>Bacillota</taxon>
        <taxon>Erysipelotrichia</taxon>
        <taxon>Erysipelotrichales</taxon>
        <taxon>Erysipelotrichaceae</taxon>
        <taxon>Bulleidia</taxon>
    </lineage>
</organism>